<reference evidence="3" key="1">
    <citation type="journal article" date="2019" name="Int. J. Syst. Evol. Microbiol.">
        <title>The Global Catalogue of Microorganisms (GCM) 10K type strain sequencing project: providing services to taxonomists for standard genome sequencing and annotation.</title>
        <authorList>
            <consortium name="The Broad Institute Genomics Platform"/>
            <consortium name="The Broad Institute Genome Sequencing Center for Infectious Disease"/>
            <person name="Wu L."/>
            <person name="Ma J."/>
        </authorList>
    </citation>
    <scope>NUCLEOTIDE SEQUENCE [LARGE SCALE GENOMIC DNA]</scope>
    <source>
        <strain evidence="3">JCM 17137</strain>
    </source>
</reference>
<proteinExistence type="predicted"/>
<evidence type="ECO:0000313" key="2">
    <source>
        <dbReference type="EMBL" id="GAA3727582.1"/>
    </source>
</evidence>
<name>A0ABP7EY23_9ACTN</name>
<dbReference type="EMBL" id="BAABDD010000002">
    <property type="protein sequence ID" value="GAA3727582.1"/>
    <property type="molecule type" value="Genomic_DNA"/>
</dbReference>
<evidence type="ECO:0000256" key="1">
    <source>
        <dbReference type="SAM" id="MobiDB-lite"/>
    </source>
</evidence>
<organism evidence="2 3">
    <name type="scientific">Salinactinospora qingdaonensis</name>
    <dbReference type="NCBI Taxonomy" id="702744"/>
    <lineage>
        <taxon>Bacteria</taxon>
        <taxon>Bacillati</taxon>
        <taxon>Actinomycetota</taxon>
        <taxon>Actinomycetes</taxon>
        <taxon>Streptosporangiales</taxon>
        <taxon>Nocardiopsidaceae</taxon>
        <taxon>Salinactinospora</taxon>
    </lineage>
</organism>
<dbReference type="RefSeq" id="WP_344966893.1">
    <property type="nucleotide sequence ID" value="NZ_BAABDD010000002.1"/>
</dbReference>
<gene>
    <name evidence="2" type="ORF">GCM10022402_05340</name>
</gene>
<dbReference type="Proteomes" id="UP001500908">
    <property type="component" value="Unassembled WGS sequence"/>
</dbReference>
<accession>A0ABP7EY23</accession>
<comment type="caution">
    <text evidence="2">The sequence shown here is derived from an EMBL/GenBank/DDBJ whole genome shotgun (WGS) entry which is preliminary data.</text>
</comment>
<protein>
    <submittedName>
        <fullName evidence="2">Uncharacterized protein</fullName>
    </submittedName>
</protein>
<keyword evidence="3" id="KW-1185">Reference proteome</keyword>
<sequence length="193" mass="22108">MTTADVLAAEPRQRSAGSRPTIYRIPLDASPRRIRRGPDGAIYGEVRLVPDDDVPSSEESGVRPGYIQLHDWEDWHEASLETMNRSQMMRDIEGYDMRPDPLEATTVHLFLEAMRDFRLWAGQPSYRQMQRRCGGVCAASTFCNAMNPKRLELPKLSLVYAFVTACGGDKDECQRWATAWRRISMRHNLEYAL</sequence>
<evidence type="ECO:0000313" key="3">
    <source>
        <dbReference type="Proteomes" id="UP001500908"/>
    </source>
</evidence>
<feature type="region of interest" description="Disordered" evidence="1">
    <location>
        <begin position="1"/>
        <end position="20"/>
    </location>
</feature>